<reference evidence="6 7" key="1">
    <citation type="submission" date="2019-12" db="EMBL/GenBank/DDBJ databases">
        <authorList>
            <person name="Alioto T."/>
            <person name="Alioto T."/>
            <person name="Gomez Garrido J."/>
        </authorList>
    </citation>
    <scope>NUCLEOTIDE SEQUENCE [LARGE SCALE GENOMIC DNA]</scope>
</reference>
<keyword evidence="4" id="KW-0560">Oxidoreductase</keyword>
<evidence type="ECO:0000256" key="5">
    <source>
        <dbReference type="ARBA" id="ARBA00023027"/>
    </source>
</evidence>
<evidence type="ECO:0000256" key="2">
    <source>
        <dbReference type="ARBA" id="ARBA00022630"/>
    </source>
</evidence>
<dbReference type="OrthoDB" id="3244603at2759"/>
<keyword evidence="2" id="KW-0285">Flavoprotein</keyword>
<evidence type="ECO:0000256" key="3">
    <source>
        <dbReference type="ARBA" id="ARBA00022827"/>
    </source>
</evidence>
<comment type="caution">
    <text evidence="6">The sequence shown here is derived from an EMBL/GenBank/DDBJ whole genome shotgun (WGS) entry which is preliminary data.</text>
</comment>
<dbReference type="GO" id="GO:0005739">
    <property type="term" value="C:mitochondrion"/>
    <property type="evidence" value="ECO:0007669"/>
    <property type="project" value="TreeGrafter"/>
</dbReference>
<accession>A0A8S0UTP6</accession>
<protein>
    <submittedName>
        <fullName evidence="6">Internal alternative NAD(P)H-ubiquinone oxidoreductase A1, mitochondrial-like</fullName>
    </submittedName>
</protein>
<keyword evidence="7" id="KW-1185">Reference proteome</keyword>
<dbReference type="Gramene" id="OE9A013039T1">
    <property type="protein sequence ID" value="OE9A013039C1"/>
    <property type="gene ID" value="OE9A013039"/>
</dbReference>
<dbReference type="PANTHER" id="PTHR43706">
    <property type="entry name" value="NADH DEHYDROGENASE"/>
    <property type="match status" value="1"/>
</dbReference>
<name>A0A8S0UTP6_OLEEU</name>
<organism evidence="6 7">
    <name type="scientific">Olea europaea subsp. europaea</name>
    <dbReference type="NCBI Taxonomy" id="158383"/>
    <lineage>
        <taxon>Eukaryota</taxon>
        <taxon>Viridiplantae</taxon>
        <taxon>Streptophyta</taxon>
        <taxon>Embryophyta</taxon>
        <taxon>Tracheophyta</taxon>
        <taxon>Spermatophyta</taxon>
        <taxon>Magnoliopsida</taxon>
        <taxon>eudicotyledons</taxon>
        <taxon>Gunneridae</taxon>
        <taxon>Pentapetalae</taxon>
        <taxon>asterids</taxon>
        <taxon>lamiids</taxon>
        <taxon>Lamiales</taxon>
        <taxon>Oleaceae</taxon>
        <taxon>Oleeae</taxon>
        <taxon>Olea</taxon>
    </lineage>
</organism>
<dbReference type="EMBL" id="CACTIH010009034">
    <property type="protein sequence ID" value="CAA3020085.1"/>
    <property type="molecule type" value="Genomic_DNA"/>
</dbReference>
<gene>
    <name evidence="6" type="ORF">OLEA9_A013039</name>
</gene>
<dbReference type="AlphaFoldDB" id="A0A8S0UTP6"/>
<evidence type="ECO:0000256" key="1">
    <source>
        <dbReference type="ARBA" id="ARBA00005272"/>
    </source>
</evidence>
<evidence type="ECO:0000256" key="4">
    <source>
        <dbReference type="ARBA" id="ARBA00023002"/>
    </source>
</evidence>
<keyword evidence="3" id="KW-0274">FAD</keyword>
<sequence length="114" mass="12596">MGLTPQHSFVHAQVTVEESESEQESPQYPILEYTKPGEKPRVIVLGSEWVASRFPKGLDTKIYDVVCISSRNHMVFTPLLASTCVGTLEFRSIAEPVIAYGAEPLTFGIKGVKE</sequence>
<dbReference type="PANTHER" id="PTHR43706:SF4">
    <property type="entry name" value="NADH:UBIQUINONE REDUCTASE (NON-ELECTROGENIC)"/>
    <property type="match status" value="1"/>
</dbReference>
<dbReference type="Gene3D" id="3.50.50.100">
    <property type="match status" value="1"/>
</dbReference>
<dbReference type="GO" id="GO:0003954">
    <property type="term" value="F:NADH dehydrogenase activity"/>
    <property type="evidence" value="ECO:0007669"/>
    <property type="project" value="InterPro"/>
</dbReference>
<proteinExistence type="inferred from homology"/>
<evidence type="ECO:0000313" key="6">
    <source>
        <dbReference type="EMBL" id="CAA3020085.1"/>
    </source>
</evidence>
<dbReference type="Proteomes" id="UP000594638">
    <property type="component" value="Unassembled WGS sequence"/>
</dbReference>
<evidence type="ECO:0000313" key="7">
    <source>
        <dbReference type="Proteomes" id="UP000594638"/>
    </source>
</evidence>
<comment type="similarity">
    <text evidence="1">Belongs to the NADH dehydrogenase family.</text>
</comment>
<dbReference type="InterPro" id="IPR045024">
    <property type="entry name" value="NDH-2"/>
</dbReference>
<keyword evidence="5" id="KW-0520">NAD</keyword>